<name>A0A6I6JSI4_9BACT</name>
<keyword evidence="2" id="KW-1185">Reference proteome</keyword>
<evidence type="ECO:0000313" key="1">
    <source>
        <dbReference type="EMBL" id="QGY45976.1"/>
    </source>
</evidence>
<reference evidence="1 2" key="1">
    <citation type="submission" date="2019-11" db="EMBL/GenBank/DDBJ databases">
        <authorList>
            <person name="Zheng R.K."/>
            <person name="Sun C.M."/>
        </authorList>
    </citation>
    <scope>NUCLEOTIDE SEQUENCE [LARGE SCALE GENOMIC DNA]</scope>
    <source>
        <strain evidence="1 2">WC007</strain>
    </source>
</reference>
<dbReference type="Proteomes" id="UP000428260">
    <property type="component" value="Chromosome"/>
</dbReference>
<gene>
    <name evidence="1" type="ORF">GM418_20575</name>
</gene>
<proteinExistence type="predicted"/>
<dbReference type="AlphaFoldDB" id="A0A6I6JSI4"/>
<dbReference type="EMBL" id="CP046401">
    <property type="protein sequence ID" value="QGY45976.1"/>
    <property type="molecule type" value="Genomic_DNA"/>
</dbReference>
<accession>A0A6I6JSI4</accession>
<evidence type="ECO:0008006" key="3">
    <source>
        <dbReference type="Google" id="ProtNLM"/>
    </source>
</evidence>
<protein>
    <recommendedName>
        <fullName evidence="3">YkgJ family cysteine cluster protein</fullName>
    </recommendedName>
</protein>
<dbReference type="KEGG" id="mcos:GM418_20575"/>
<dbReference type="RefSeq" id="WP_158869115.1">
    <property type="nucleotide sequence ID" value="NZ_CP046401.1"/>
</dbReference>
<sequence>MKKNQPFNEYLRAFYSDGYRIAINAAESIDSKEILFSAIEEMYQQIDELIVSISELSQRQNTTIDCKKGCQWCCHQPVFAMNYELDYLNFFIKTNLKTRKQKDIQARARGKAKKLKSLTNDALLNSKHPCPLLENGMCIAYKARPMACRIYLSTNLKTCLKFYNTPNDKKNFPALLDFPMQAGRMMNEGFKSALKTVGFKPEEFRIEEKLLD</sequence>
<organism evidence="1 2">
    <name type="scientific">Maribellus comscasis</name>
    <dbReference type="NCBI Taxonomy" id="2681766"/>
    <lineage>
        <taxon>Bacteria</taxon>
        <taxon>Pseudomonadati</taxon>
        <taxon>Bacteroidota</taxon>
        <taxon>Bacteroidia</taxon>
        <taxon>Marinilabiliales</taxon>
        <taxon>Prolixibacteraceae</taxon>
        <taxon>Maribellus</taxon>
    </lineage>
</organism>
<evidence type="ECO:0000313" key="2">
    <source>
        <dbReference type="Proteomes" id="UP000428260"/>
    </source>
</evidence>
<dbReference type="InterPro" id="IPR005358">
    <property type="entry name" value="Puta_zinc/iron-chelating_dom"/>
</dbReference>
<dbReference type="Pfam" id="PF03692">
    <property type="entry name" value="CxxCxxCC"/>
    <property type="match status" value="1"/>
</dbReference>